<protein>
    <submittedName>
        <fullName evidence="2">Uncharacterized protein</fullName>
    </submittedName>
</protein>
<keyword evidence="3" id="KW-1185">Reference proteome</keyword>
<dbReference type="AlphaFoldDB" id="A0AAD7JK33"/>
<evidence type="ECO:0000313" key="3">
    <source>
        <dbReference type="Proteomes" id="UP001215280"/>
    </source>
</evidence>
<reference evidence="2" key="1">
    <citation type="submission" date="2023-03" db="EMBL/GenBank/DDBJ databases">
        <title>Massive genome expansion in bonnet fungi (Mycena s.s.) driven by repeated elements and novel gene families across ecological guilds.</title>
        <authorList>
            <consortium name="Lawrence Berkeley National Laboratory"/>
            <person name="Harder C.B."/>
            <person name="Miyauchi S."/>
            <person name="Viragh M."/>
            <person name="Kuo A."/>
            <person name="Thoen E."/>
            <person name="Andreopoulos B."/>
            <person name="Lu D."/>
            <person name="Skrede I."/>
            <person name="Drula E."/>
            <person name="Henrissat B."/>
            <person name="Morin E."/>
            <person name="Kohler A."/>
            <person name="Barry K."/>
            <person name="LaButti K."/>
            <person name="Morin E."/>
            <person name="Salamov A."/>
            <person name="Lipzen A."/>
            <person name="Mereny Z."/>
            <person name="Hegedus B."/>
            <person name="Baldrian P."/>
            <person name="Stursova M."/>
            <person name="Weitz H."/>
            <person name="Taylor A."/>
            <person name="Grigoriev I.V."/>
            <person name="Nagy L.G."/>
            <person name="Martin F."/>
            <person name="Kauserud H."/>
        </authorList>
    </citation>
    <scope>NUCLEOTIDE SEQUENCE</scope>
    <source>
        <strain evidence="2">CBHHK188m</strain>
    </source>
</reference>
<sequence>MVDDRHGTIRCISTPTISYTRDRSCRRREASQRAAGVSQMRYLHLGAIRAPPGRASRAHFESRRPGTSKGRGRRVSCAVYSWTGWRGAGGALIAECAPCPPPRSPRHTRPRPYPGHPAIPPGVDDGCRTGVGCAVLSSHHSPYARSLVSTPPHATAQRMRRISISETMRARGTPVLSTRHTTSRRRRTAQRIGCRVLAPARGVEDGRQPRCTSTPTISEPCARPVPAYVVDGYRRMRCNSGLSLSHLGLRLFSPNSAVKNPSAHDHECSNPFRGVPARVA</sequence>
<evidence type="ECO:0000256" key="1">
    <source>
        <dbReference type="SAM" id="MobiDB-lite"/>
    </source>
</evidence>
<accession>A0AAD7JK33</accession>
<dbReference type="Proteomes" id="UP001215280">
    <property type="component" value="Unassembled WGS sequence"/>
</dbReference>
<feature type="region of interest" description="Disordered" evidence="1">
    <location>
        <begin position="258"/>
        <end position="280"/>
    </location>
</feature>
<feature type="region of interest" description="Disordered" evidence="1">
    <location>
        <begin position="53"/>
        <end position="72"/>
    </location>
</feature>
<comment type="caution">
    <text evidence="2">The sequence shown here is derived from an EMBL/GenBank/DDBJ whole genome shotgun (WGS) entry which is preliminary data.</text>
</comment>
<proteinExistence type="predicted"/>
<evidence type="ECO:0000313" key="2">
    <source>
        <dbReference type="EMBL" id="KAJ7766553.1"/>
    </source>
</evidence>
<dbReference type="EMBL" id="JARJLG010000032">
    <property type="protein sequence ID" value="KAJ7766553.1"/>
    <property type="molecule type" value="Genomic_DNA"/>
</dbReference>
<organism evidence="2 3">
    <name type="scientific">Mycena maculata</name>
    <dbReference type="NCBI Taxonomy" id="230809"/>
    <lineage>
        <taxon>Eukaryota</taxon>
        <taxon>Fungi</taxon>
        <taxon>Dikarya</taxon>
        <taxon>Basidiomycota</taxon>
        <taxon>Agaricomycotina</taxon>
        <taxon>Agaricomycetes</taxon>
        <taxon>Agaricomycetidae</taxon>
        <taxon>Agaricales</taxon>
        <taxon>Marasmiineae</taxon>
        <taxon>Mycenaceae</taxon>
        <taxon>Mycena</taxon>
    </lineage>
</organism>
<name>A0AAD7JK33_9AGAR</name>
<gene>
    <name evidence="2" type="ORF">DFH07DRAFT_809375</name>
</gene>